<accession>A0A0D9VEQ3</accession>
<proteinExistence type="predicted"/>
<dbReference type="Gramene" id="LPERR02G10100.1">
    <property type="protein sequence ID" value="LPERR02G10100.1"/>
    <property type="gene ID" value="LPERR02G10100"/>
</dbReference>
<protein>
    <submittedName>
        <fullName evidence="2">Uncharacterized protein</fullName>
    </submittedName>
</protein>
<dbReference type="AlphaFoldDB" id="A0A0D9VEQ3"/>
<organism evidence="2 3">
    <name type="scientific">Leersia perrieri</name>
    <dbReference type="NCBI Taxonomy" id="77586"/>
    <lineage>
        <taxon>Eukaryota</taxon>
        <taxon>Viridiplantae</taxon>
        <taxon>Streptophyta</taxon>
        <taxon>Embryophyta</taxon>
        <taxon>Tracheophyta</taxon>
        <taxon>Spermatophyta</taxon>
        <taxon>Magnoliopsida</taxon>
        <taxon>Liliopsida</taxon>
        <taxon>Poales</taxon>
        <taxon>Poaceae</taxon>
        <taxon>BOP clade</taxon>
        <taxon>Oryzoideae</taxon>
        <taxon>Oryzeae</taxon>
        <taxon>Oryzinae</taxon>
        <taxon>Leersia</taxon>
    </lineage>
</organism>
<feature type="region of interest" description="Disordered" evidence="1">
    <location>
        <begin position="14"/>
        <end position="37"/>
    </location>
</feature>
<evidence type="ECO:0000313" key="2">
    <source>
        <dbReference type="EnsemblPlants" id="LPERR02G10100.1"/>
    </source>
</evidence>
<dbReference type="EnsemblPlants" id="LPERR02G10100.1">
    <property type="protein sequence ID" value="LPERR02G10100.1"/>
    <property type="gene ID" value="LPERR02G10100"/>
</dbReference>
<reference evidence="3" key="2">
    <citation type="submission" date="2013-12" db="EMBL/GenBank/DDBJ databases">
        <authorList>
            <person name="Yu Y."/>
            <person name="Lee S."/>
            <person name="de Baynast K."/>
            <person name="Wissotski M."/>
            <person name="Liu L."/>
            <person name="Talag J."/>
            <person name="Goicoechea J."/>
            <person name="Angelova A."/>
            <person name="Jetty R."/>
            <person name="Kudrna D."/>
            <person name="Golser W."/>
            <person name="Rivera L."/>
            <person name="Zhang J."/>
            <person name="Wing R."/>
        </authorList>
    </citation>
    <scope>NUCLEOTIDE SEQUENCE</scope>
</reference>
<dbReference type="HOGENOM" id="CLU_1840264_0_0_1"/>
<reference evidence="2" key="3">
    <citation type="submission" date="2015-04" db="UniProtKB">
        <authorList>
            <consortium name="EnsemblPlants"/>
        </authorList>
    </citation>
    <scope>IDENTIFICATION</scope>
</reference>
<dbReference type="Proteomes" id="UP000032180">
    <property type="component" value="Chromosome 2"/>
</dbReference>
<reference evidence="2 3" key="1">
    <citation type="submission" date="2012-08" db="EMBL/GenBank/DDBJ databases">
        <title>Oryza genome evolution.</title>
        <authorList>
            <person name="Wing R.A."/>
        </authorList>
    </citation>
    <scope>NUCLEOTIDE SEQUENCE</scope>
</reference>
<keyword evidence="3" id="KW-1185">Reference proteome</keyword>
<evidence type="ECO:0000313" key="3">
    <source>
        <dbReference type="Proteomes" id="UP000032180"/>
    </source>
</evidence>
<evidence type="ECO:0000256" key="1">
    <source>
        <dbReference type="SAM" id="MobiDB-lite"/>
    </source>
</evidence>
<name>A0A0D9VEQ3_9ORYZ</name>
<sequence>PALPIWAANFSLGLPTSHPTRNRPRGGVCPQSISPSAGSPAQYYQKKTLALCFSLTHTAGQRRLTGGGGQLGAGCRRRVRARGGRQGRGRAAVRALVAAAGRSYAAAGGGRQEQRGQQARALTPATVSLSPTRAKILFRH</sequence>